<dbReference type="SUPFAM" id="SSF56784">
    <property type="entry name" value="HAD-like"/>
    <property type="match status" value="1"/>
</dbReference>
<dbReference type="InterPro" id="IPR023214">
    <property type="entry name" value="HAD_sf"/>
</dbReference>
<evidence type="ECO:0000313" key="3">
    <source>
        <dbReference type="Proteomes" id="UP000763557"/>
    </source>
</evidence>
<dbReference type="SFLD" id="SFLDG01146">
    <property type="entry name" value="C1.2.2"/>
    <property type="match status" value="1"/>
</dbReference>
<protein>
    <submittedName>
        <fullName evidence="2">5'-3'-deoxyribonucleotidase</fullName>
    </submittedName>
</protein>
<accession>A0ABX2FF68</accession>
<reference evidence="2 3" key="1">
    <citation type="submission" date="2020-01" db="EMBL/GenBank/DDBJ databases">
        <title>Kibdelosporangium persica a novel Actinomycetes from a hot desert in Iran.</title>
        <authorList>
            <person name="Safaei N."/>
            <person name="Zaburannyi N."/>
            <person name="Mueller R."/>
            <person name="Wink J."/>
        </authorList>
    </citation>
    <scope>NUCLEOTIDE SEQUENCE [LARGE SCALE GENOMIC DNA]</scope>
    <source>
        <strain evidence="2 3">4NS15</strain>
    </source>
</reference>
<dbReference type="RefSeq" id="WP_173140884.1">
    <property type="nucleotide sequence ID" value="NZ_CBCSGW010000066.1"/>
</dbReference>
<dbReference type="InterPro" id="IPR010708">
    <property type="entry name" value="5'(3')-deoxyribonucleotidase"/>
</dbReference>
<dbReference type="Gene3D" id="3.40.50.1000">
    <property type="entry name" value="HAD superfamily/HAD-like"/>
    <property type="match status" value="1"/>
</dbReference>
<gene>
    <name evidence="2" type="ORF">GC106_73030</name>
</gene>
<dbReference type="SFLD" id="SFLDG01126">
    <property type="entry name" value="C1.2:_Nucleotidase_Like"/>
    <property type="match status" value="1"/>
</dbReference>
<dbReference type="Proteomes" id="UP000763557">
    <property type="component" value="Unassembled WGS sequence"/>
</dbReference>
<comment type="caution">
    <text evidence="2">The sequence shown here is derived from an EMBL/GenBank/DDBJ whole genome shotgun (WGS) entry which is preliminary data.</text>
</comment>
<dbReference type="Pfam" id="PF06941">
    <property type="entry name" value="NT5C"/>
    <property type="match status" value="1"/>
</dbReference>
<dbReference type="PANTHER" id="PTHR16504">
    <property type="entry name" value="5'(3')-DEOXYRIBONUCLEOTIDASE"/>
    <property type="match status" value="1"/>
</dbReference>
<sequence>MKEVLAVDLDEVAADTVAKRLRRYAADFGEVLSREAIHGKQIRDAVPPSRSAQVEACLDEPGFSRDVPVMRDARWVLEELAGRFEIIIATSAMDHPVSLHDRYLWLRESFPFVPDRGYVFCGSKRYVRADYLIDDNPRNLEIFTGHGILFDAHHNVSEKRFDRVCSWRDVHRYFATRP</sequence>
<name>A0ABX2FF68_9PSEU</name>
<organism evidence="2 3">
    <name type="scientific">Kibdelosporangium persicum</name>
    <dbReference type="NCBI Taxonomy" id="2698649"/>
    <lineage>
        <taxon>Bacteria</taxon>
        <taxon>Bacillati</taxon>
        <taxon>Actinomycetota</taxon>
        <taxon>Actinomycetes</taxon>
        <taxon>Pseudonocardiales</taxon>
        <taxon>Pseudonocardiaceae</taxon>
        <taxon>Kibdelosporangium</taxon>
    </lineage>
</organism>
<evidence type="ECO:0000313" key="2">
    <source>
        <dbReference type="EMBL" id="NRN70041.1"/>
    </source>
</evidence>
<dbReference type="Gene3D" id="1.10.40.40">
    <property type="entry name" value="Deoxyribonucleotidase, domain 2"/>
    <property type="match status" value="1"/>
</dbReference>
<evidence type="ECO:0000256" key="1">
    <source>
        <dbReference type="ARBA" id="ARBA00009589"/>
    </source>
</evidence>
<dbReference type="InterPro" id="IPR036412">
    <property type="entry name" value="HAD-like_sf"/>
</dbReference>
<dbReference type="PANTHER" id="PTHR16504:SF4">
    <property type="entry name" value="5'(3')-DEOXYRIBONUCLEOTIDASE"/>
    <property type="match status" value="1"/>
</dbReference>
<proteinExistence type="inferred from homology"/>
<dbReference type="SFLD" id="SFLDS00003">
    <property type="entry name" value="Haloacid_Dehalogenase"/>
    <property type="match status" value="1"/>
</dbReference>
<comment type="similarity">
    <text evidence="1">Belongs to the 5'(3')-deoxyribonucleotidase family.</text>
</comment>
<dbReference type="EMBL" id="JAAATY010000033">
    <property type="protein sequence ID" value="NRN70041.1"/>
    <property type="molecule type" value="Genomic_DNA"/>
</dbReference>
<keyword evidence="3" id="KW-1185">Reference proteome</keyword>